<dbReference type="Proteomes" id="UP000216311">
    <property type="component" value="Unassembled WGS sequence"/>
</dbReference>
<dbReference type="Pfam" id="PF00196">
    <property type="entry name" value="GerE"/>
    <property type="match status" value="1"/>
</dbReference>
<dbReference type="PANTHER" id="PTHR43214">
    <property type="entry name" value="TWO-COMPONENT RESPONSE REGULATOR"/>
    <property type="match status" value="1"/>
</dbReference>
<dbReference type="InterPro" id="IPR016032">
    <property type="entry name" value="Sig_transdc_resp-reg_C-effctor"/>
</dbReference>
<dbReference type="InterPro" id="IPR011006">
    <property type="entry name" value="CheY-like_superfamily"/>
</dbReference>
<evidence type="ECO:0000259" key="3">
    <source>
        <dbReference type="PROSITE" id="PS50110"/>
    </source>
</evidence>
<dbReference type="GO" id="GO:0003677">
    <property type="term" value="F:DNA binding"/>
    <property type="evidence" value="ECO:0007669"/>
    <property type="project" value="UniProtKB-KW"/>
</dbReference>
<keyword evidence="2" id="KW-0597">Phosphoprotein</keyword>
<dbReference type="InterPro" id="IPR001789">
    <property type="entry name" value="Sig_transdc_resp-reg_receiver"/>
</dbReference>
<sequence length="235" mass="25446">MAEDAKVTTLHDPIRVAALDDHPVILRGLRALAGEHPDKVVLTRAAARVKELMADGLDADVVLLDLRVPDHPHPEETVRTLTRRGIKVVLHTAQVQPVPIRVAMAAGAVGLVLKSDDEDAVLEAIELAAAGEYAVTGELAYLLANDPKLVADLAPREVEVLRLLAQGVPKKAIGRHMTGKVITLATVNTYFSRIARKYAALHRPVGDALGAVREAQRDGHLDLAADEEDWIRRLN</sequence>
<keyword evidence="1" id="KW-0238">DNA-binding</keyword>
<dbReference type="SUPFAM" id="SSF52172">
    <property type="entry name" value="CheY-like"/>
    <property type="match status" value="1"/>
</dbReference>
<dbReference type="AlphaFoldDB" id="A0A255GUS1"/>
<dbReference type="SMART" id="SM00448">
    <property type="entry name" value="REC"/>
    <property type="match status" value="1"/>
</dbReference>
<name>A0A255GUS1_9ACTN</name>
<evidence type="ECO:0000313" key="4">
    <source>
        <dbReference type="EMBL" id="OYO19371.1"/>
    </source>
</evidence>
<dbReference type="OrthoDB" id="3771852at2"/>
<dbReference type="InterPro" id="IPR039420">
    <property type="entry name" value="WalR-like"/>
</dbReference>
<keyword evidence="5" id="KW-1185">Reference proteome</keyword>
<dbReference type="EMBL" id="NMVQ01000034">
    <property type="protein sequence ID" value="OYO19371.1"/>
    <property type="molecule type" value="Genomic_DNA"/>
</dbReference>
<dbReference type="GO" id="GO:0000160">
    <property type="term" value="P:phosphorelay signal transduction system"/>
    <property type="evidence" value="ECO:0007669"/>
    <property type="project" value="InterPro"/>
</dbReference>
<organism evidence="4 5">
    <name type="scientific">Enemella dayhoffiae</name>
    <dbReference type="NCBI Taxonomy" id="2016507"/>
    <lineage>
        <taxon>Bacteria</taxon>
        <taxon>Bacillati</taxon>
        <taxon>Actinomycetota</taxon>
        <taxon>Actinomycetes</taxon>
        <taxon>Propionibacteriales</taxon>
        <taxon>Propionibacteriaceae</taxon>
        <taxon>Enemella</taxon>
    </lineage>
</organism>
<gene>
    <name evidence="4" type="ORF">CGZ93_13470</name>
</gene>
<evidence type="ECO:0000256" key="2">
    <source>
        <dbReference type="PROSITE-ProRule" id="PRU00169"/>
    </source>
</evidence>
<evidence type="ECO:0000256" key="1">
    <source>
        <dbReference type="ARBA" id="ARBA00023125"/>
    </source>
</evidence>
<comment type="caution">
    <text evidence="4">The sequence shown here is derived from an EMBL/GenBank/DDBJ whole genome shotgun (WGS) entry which is preliminary data.</text>
</comment>
<dbReference type="Pfam" id="PF00072">
    <property type="entry name" value="Response_reg"/>
    <property type="match status" value="1"/>
</dbReference>
<dbReference type="PANTHER" id="PTHR43214:SF43">
    <property type="entry name" value="TWO-COMPONENT RESPONSE REGULATOR"/>
    <property type="match status" value="1"/>
</dbReference>
<dbReference type="Gene3D" id="3.40.50.2300">
    <property type="match status" value="1"/>
</dbReference>
<proteinExistence type="predicted"/>
<protein>
    <recommendedName>
        <fullName evidence="3">Response regulatory domain-containing protein</fullName>
    </recommendedName>
</protein>
<dbReference type="SMART" id="SM00421">
    <property type="entry name" value="HTH_LUXR"/>
    <property type="match status" value="1"/>
</dbReference>
<dbReference type="PROSITE" id="PS50110">
    <property type="entry name" value="RESPONSE_REGULATORY"/>
    <property type="match status" value="1"/>
</dbReference>
<dbReference type="InterPro" id="IPR000792">
    <property type="entry name" value="Tscrpt_reg_LuxR_C"/>
</dbReference>
<feature type="domain" description="Response regulatory" evidence="3">
    <location>
        <begin position="15"/>
        <end position="129"/>
    </location>
</feature>
<reference evidence="4 5" key="1">
    <citation type="submission" date="2017-07" db="EMBL/GenBank/DDBJ databases">
        <title>Draft whole genome sequences of clinical Proprionibacteriaceae strains.</title>
        <authorList>
            <person name="Bernier A.-M."/>
            <person name="Bernard K."/>
            <person name="Domingo M.-C."/>
        </authorList>
    </citation>
    <scope>NUCLEOTIDE SEQUENCE [LARGE SCALE GENOMIC DNA]</scope>
    <source>
        <strain evidence="4 5">NML 130396</strain>
    </source>
</reference>
<dbReference type="GO" id="GO:0006355">
    <property type="term" value="P:regulation of DNA-templated transcription"/>
    <property type="evidence" value="ECO:0007669"/>
    <property type="project" value="InterPro"/>
</dbReference>
<accession>A0A255GUS1</accession>
<evidence type="ECO:0000313" key="5">
    <source>
        <dbReference type="Proteomes" id="UP000216311"/>
    </source>
</evidence>
<dbReference type="SUPFAM" id="SSF46894">
    <property type="entry name" value="C-terminal effector domain of the bipartite response regulators"/>
    <property type="match status" value="1"/>
</dbReference>
<feature type="modified residue" description="4-aspartylphosphate" evidence="2">
    <location>
        <position position="65"/>
    </location>
</feature>